<protein>
    <submittedName>
        <fullName evidence="1">Uncharacterized protein</fullName>
    </submittedName>
</protein>
<name>A0ABR0AXP5_9CRUS</name>
<keyword evidence="2" id="KW-1185">Reference proteome</keyword>
<dbReference type="Proteomes" id="UP001234178">
    <property type="component" value="Unassembled WGS sequence"/>
</dbReference>
<reference evidence="1 2" key="1">
    <citation type="journal article" date="2023" name="Nucleic Acids Res.">
        <title>The hologenome of Daphnia magna reveals possible DNA methylation and microbiome-mediated evolution of the host genome.</title>
        <authorList>
            <person name="Chaturvedi A."/>
            <person name="Li X."/>
            <person name="Dhandapani V."/>
            <person name="Marshall H."/>
            <person name="Kissane S."/>
            <person name="Cuenca-Cambronero M."/>
            <person name="Asole G."/>
            <person name="Calvet F."/>
            <person name="Ruiz-Romero M."/>
            <person name="Marangio P."/>
            <person name="Guigo R."/>
            <person name="Rago D."/>
            <person name="Mirbahai L."/>
            <person name="Eastwood N."/>
            <person name="Colbourne J.K."/>
            <person name="Zhou J."/>
            <person name="Mallon E."/>
            <person name="Orsini L."/>
        </authorList>
    </citation>
    <scope>NUCLEOTIDE SEQUENCE [LARGE SCALE GENOMIC DNA]</scope>
    <source>
        <strain evidence="1">LRV0_1</strain>
    </source>
</reference>
<evidence type="ECO:0000313" key="2">
    <source>
        <dbReference type="Proteomes" id="UP001234178"/>
    </source>
</evidence>
<proteinExistence type="predicted"/>
<dbReference type="EMBL" id="JAOYFB010000039">
    <property type="protein sequence ID" value="KAK4029884.1"/>
    <property type="molecule type" value="Genomic_DNA"/>
</dbReference>
<sequence length="98" mass="11091">MKMKQTSRFYFEGDVPVLSQETSETGRIASPSQLAIAQTNSIGPRLTRVDVFLCLRSECISVHQLADDDNELKSEVETKFCSRLNEDHVAIAFIRRTL</sequence>
<gene>
    <name evidence="1" type="ORF">OUZ56_022842</name>
</gene>
<evidence type="ECO:0000313" key="1">
    <source>
        <dbReference type="EMBL" id="KAK4029884.1"/>
    </source>
</evidence>
<accession>A0ABR0AXP5</accession>
<comment type="caution">
    <text evidence="1">The sequence shown here is derived from an EMBL/GenBank/DDBJ whole genome shotgun (WGS) entry which is preliminary data.</text>
</comment>
<organism evidence="1 2">
    <name type="scientific">Daphnia magna</name>
    <dbReference type="NCBI Taxonomy" id="35525"/>
    <lineage>
        <taxon>Eukaryota</taxon>
        <taxon>Metazoa</taxon>
        <taxon>Ecdysozoa</taxon>
        <taxon>Arthropoda</taxon>
        <taxon>Crustacea</taxon>
        <taxon>Branchiopoda</taxon>
        <taxon>Diplostraca</taxon>
        <taxon>Cladocera</taxon>
        <taxon>Anomopoda</taxon>
        <taxon>Daphniidae</taxon>
        <taxon>Daphnia</taxon>
    </lineage>
</organism>